<gene>
    <name evidence="2" type="ORF">B296_00043896</name>
</gene>
<name>A0A426XJF3_ENSVE</name>
<feature type="compositionally biased region" description="Acidic residues" evidence="1">
    <location>
        <begin position="33"/>
        <end position="45"/>
    </location>
</feature>
<comment type="caution">
    <text evidence="2">The sequence shown here is derived from an EMBL/GenBank/DDBJ whole genome shotgun (WGS) entry which is preliminary data.</text>
</comment>
<organism evidence="2 3">
    <name type="scientific">Ensete ventricosum</name>
    <name type="common">Abyssinian banana</name>
    <name type="synonym">Musa ensete</name>
    <dbReference type="NCBI Taxonomy" id="4639"/>
    <lineage>
        <taxon>Eukaryota</taxon>
        <taxon>Viridiplantae</taxon>
        <taxon>Streptophyta</taxon>
        <taxon>Embryophyta</taxon>
        <taxon>Tracheophyta</taxon>
        <taxon>Spermatophyta</taxon>
        <taxon>Magnoliopsida</taxon>
        <taxon>Liliopsida</taxon>
        <taxon>Zingiberales</taxon>
        <taxon>Musaceae</taxon>
        <taxon>Ensete</taxon>
    </lineage>
</organism>
<dbReference type="Proteomes" id="UP000287651">
    <property type="component" value="Unassembled WGS sequence"/>
</dbReference>
<dbReference type="AlphaFoldDB" id="A0A426XJF3"/>
<feature type="region of interest" description="Disordered" evidence="1">
    <location>
        <begin position="27"/>
        <end position="50"/>
    </location>
</feature>
<evidence type="ECO:0000313" key="2">
    <source>
        <dbReference type="EMBL" id="RRT39582.1"/>
    </source>
</evidence>
<dbReference type="EMBL" id="AMZH03020060">
    <property type="protein sequence ID" value="RRT39582.1"/>
    <property type="molecule type" value="Genomic_DNA"/>
</dbReference>
<reference evidence="2 3" key="1">
    <citation type="journal article" date="2014" name="Agronomy (Basel)">
        <title>A Draft Genome Sequence for Ensete ventricosum, the Drought-Tolerant Tree Against Hunger.</title>
        <authorList>
            <person name="Harrison J."/>
            <person name="Moore K.A."/>
            <person name="Paszkiewicz K."/>
            <person name="Jones T."/>
            <person name="Grant M."/>
            <person name="Ambacheew D."/>
            <person name="Muzemil S."/>
            <person name="Studholme D.J."/>
        </authorList>
    </citation>
    <scope>NUCLEOTIDE SEQUENCE [LARGE SCALE GENOMIC DNA]</scope>
</reference>
<evidence type="ECO:0000313" key="3">
    <source>
        <dbReference type="Proteomes" id="UP000287651"/>
    </source>
</evidence>
<protein>
    <submittedName>
        <fullName evidence="2">Uncharacterized protein</fullName>
    </submittedName>
</protein>
<evidence type="ECO:0000256" key="1">
    <source>
        <dbReference type="SAM" id="MobiDB-lite"/>
    </source>
</evidence>
<proteinExistence type="predicted"/>
<sequence>MRHRGHPASTIGAASGLLDGFCSPSDETHELGGDLDEDEEDEDLLGDSSSSSCAAAGLVDGPPLNLVGFRFSGLFPLLRLISAVNRCGCYSLSSFCTIQKYPKKDEGTHTSSPAYLSIDRRIRLRADLSVSYVWPHC</sequence>
<accession>A0A426XJF3</accession>